<dbReference type="Proteomes" id="UP001054945">
    <property type="component" value="Unassembled WGS sequence"/>
</dbReference>
<gene>
    <name evidence="1" type="ORF">CEXT_460531</name>
</gene>
<sequence length="117" mass="13252">MPIFVSYDVKTAYASTVKPCLGNQTLLILSPQPRTGWAPGFLNSKALHTRRQRVHFKIFPLFPTVGIWSNNWLCPTFPDCGLAQFCWLWACTLCRKNLMPQQGRLTTCAPCLADYLS</sequence>
<keyword evidence="2" id="KW-1185">Reference proteome</keyword>
<proteinExistence type="predicted"/>
<organism evidence="1 2">
    <name type="scientific">Caerostris extrusa</name>
    <name type="common">Bark spider</name>
    <name type="synonym">Caerostris bankana</name>
    <dbReference type="NCBI Taxonomy" id="172846"/>
    <lineage>
        <taxon>Eukaryota</taxon>
        <taxon>Metazoa</taxon>
        <taxon>Ecdysozoa</taxon>
        <taxon>Arthropoda</taxon>
        <taxon>Chelicerata</taxon>
        <taxon>Arachnida</taxon>
        <taxon>Araneae</taxon>
        <taxon>Araneomorphae</taxon>
        <taxon>Entelegynae</taxon>
        <taxon>Araneoidea</taxon>
        <taxon>Araneidae</taxon>
        <taxon>Caerostris</taxon>
    </lineage>
</organism>
<comment type="caution">
    <text evidence="1">The sequence shown here is derived from an EMBL/GenBank/DDBJ whole genome shotgun (WGS) entry which is preliminary data.</text>
</comment>
<dbReference type="AlphaFoldDB" id="A0AAV4NPR1"/>
<name>A0AAV4NPR1_CAEEX</name>
<reference evidence="1 2" key="1">
    <citation type="submission" date="2021-06" db="EMBL/GenBank/DDBJ databases">
        <title>Caerostris extrusa draft genome.</title>
        <authorList>
            <person name="Kono N."/>
            <person name="Arakawa K."/>
        </authorList>
    </citation>
    <scope>NUCLEOTIDE SEQUENCE [LARGE SCALE GENOMIC DNA]</scope>
</reference>
<evidence type="ECO:0000313" key="1">
    <source>
        <dbReference type="EMBL" id="GIX85661.1"/>
    </source>
</evidence>
<accession>A0AAV4NPR1</accession>
<evidence type="ECO:0000313" key="2">
    <source>
        <dbReference type="Proteomes" id="UP001054945"/>
    </source>
</evidence>
<dbReference type="EMBL" id="BPLR01003536">
    <property type="protein sequence ID" value="GIX85661.1"/>
    <property type="molecule type" value="Genomic_DNA"/>
</dbReference>
<protein>
    <submittedName>
        <fullName evidence="1">Uncharacterized protein</fullName>
    </submittedName>
</protein>